<dbReference type="EMBL" id="DTDV01000015">
    <property type="protein sequence ID" value="HGK23832.1"/>
    <property type="molecule type" value="Genomic_DNA"/>
</dbReference>
<dbReference type="Pfam" id="PF10105">
    <property type="entry name" value="DUF2344"/>
    <property type="match status" value="1"/>
</dbReference>
<feature type="domain" description="DUF2344" evidence="1">
    <location>
        <begin position="7"/>
        <end position="173"/>
    </location>
</feature>
<sequence>MENRYFYRLAFSKLGLLKYLGANDFLIFLGRALRRANIPIKYSEGYNPRPLISLGFPCPVGVESRRDYVDMTLHEEIEEREIIEKINKELPPDIRFYEGYKVKKSSLIEDTYGINYELHLFVHRENWFVSEIENINSLRDTKILVRRGNNIKEIKPFDYIKSVSYRKTKDNIFLVYLETIKLDNTILRGEEFLDLFTVKPLLIRQIREVILNV</sequence>
<evidence type="ECO:0000313" key="2">
    <source>
        <dbReference type="EMBL" id="HGK23832.1"/>
    </source>
</evidence>
<dbReference type="InterPro" id="IPR018768">
    <property type="entry name" value="DUF2344"/>
</dbReference>
<comment type="caution">
    <text evidence="2">The sequence shown here is derived from an EMBL/GenBank/DDBJ whole genome shotgun (WGS) entry which is preliminary data.</text>
</comment>
<evidence type="ECO:0000259" key="1">
    <source>
        <dbReference type="Pfam" id="PF10105"/>
    </source>
</evidence>
<organism evidence="2">
    <name type="scientific">Dictyoglomus thermophilum</name>
    <dbReference type="NCBI Taxonomy" id="14"/>
    <lineage>
        <taxon>Bacteria</taxon>
        <taxon>Pseudomonadati</taxon>
        <taxon>Dictyoglomota</taxon>
        <taxon>Dictyoglomia</taxon>
        <taxon>Dictyoglomales</taxon>
        <taxon>Dictyoglomaceae</taxon>
        <taxon>Dictyoglomus</taxon>
    </lineage>
</organism>
<reference evidence="2" key="1">
    <citation type="journal article" date="2020" name="mSystems">
        <title>Genome- and Community-Level Interaction Insights into Carbon Utilization and Element Cycling Functions of Hydrothermarchaeota in Hydrothermal Sediment.</title>
        <authorList>
            <person name="Zhou Z."/>
            <person name="Liu Y."/>
            <person name="Xu W."/>
            <person name="Pan J."/>
            <person name="Luo Z.H."/>
            <person name="Li M."/>
        </authorList>
    </citation>
    <scope>NUCLEOTIDE SEQUENCE [LARGE SCALE GENOMIC DNA]</scope>
    <source>
        <strain evidence="2">SpSt-70</strain>
    </source>
</reference>
<accession>A0A7C3KPB0</accession>
<gene>
    <name evidence="2" type="ORF">ENU78_05215</name>
</gene>
<protein>
    <submittedName>
        <fullName evidence="2">DUF2344 domain-containing protein</fullName>
    </submittedName>
</protein>
<proteinExistence type="predicted"/>
<name>A0A7C3KPB0_DICTH</name>
<dbReference type="NCBIfam" id="TIGR03936">
    <property type="entry name" value="sam_1_link_chp"/>
    <property type="match status" value="1"/>
</dbReference>
<dbReference type="AlphaFoldDB" id="A0A7C3KPB0"/>